<proteinExistence type="predicted"/>
<accession>A0A3G9JTS2</accession>
<organism evidence="5 6">
    <name type="scientific">Intestinibaculum porci</name>
    <dbReference type="NCBI Taxonomy" id="2487118"/>
    <lineage>
        <taxon>Bacteria</taxon>
        <taxon>Bacillati</taxon>
        <taxon>Bacillota</taxon>
        <taxon>Erysipelotrichia</taxon>
        <taxon>Erysipelotrichales</taxon>
        <taxon>Erysipelotrichaceae</taxon>
        <taxon>Intestinibaculum</taxon>
    </lineage>
</organism>
<evidence type="ECO:0000313" key="6">
    <source>
        <dbReference type="Proteomes" id="UP000268059"/>
    </source>
</evidence>
<dbReference type="InterPro" id="IPR017900">
    <property type="entry name" value="4Fe4S_Fe_S_CS"/>
</dbReference>
<dbReference type="KEGG" id="ebm:SG0102_12480"/>
<evidence type="ECO:0000313" key="5">
    <source>
        <dbReference type="EMBL" id="BBH26314.1"/>
    </source>
</evidence>
<dbReference type="SUPFAM" id="SSF46548">
    <property type="entry name" value="alpha-helical ferredoxin"/>
    <property type="match status" value="1"/>
</dbReference>
<dbReference type="Gene3D" id="1.10.1060.10">
    <property type="entry name" value="Alpha-helical ferredoxin"/>
    <property type="match status" value="1"/>
</dbReference>
<dbReference type="AlphaFoldDB" id="A0A3G9JTS2"/>
<dbReference type="GO" id="GO:0046872">
    <property type="term" value="F:metal ion binding"/>
    <property type="evidence" value="ECO:0007669"/>
    <property type="project" value="UniProtKB-KW"/>
</dbReference>
<keyword evidence="6" id="KW-1185">Reference proteome</keyword>
<dbReference type="EMBL" id="AP019309">
    <property type="protein sequence ID" value="BBH26314.1"/>
    <property type="molecule type" value="Genomic_DNA"/>
</dbReference>
<evidence type="ECO:0000259" key="4">
    <source>
        <dbReference type="Pfam" id="PF13237"/>
    </source>
</evidence>
<dbReference type="GO" id="GO:0051536">
    <property type="term" value="F:iron-sulfur cluster binding"/>
    <property type="evidence" value="ECO:0007669"/>
    <property type="project" value="UniProtKB-KW"/>
</dbReference>
<dbReference type="PROSITE" id="PS00198">
    <property type="entry name" value="4FE4S_FER_1"/>
    <property type="match status" value="1"/>
</dbReference>
<evidence type="ECO:0000256" key="2">
    <source>
        <dbReference type="ARBA" id="ARBA00023004"/>
    </source>
</evidence>
<keyword evidence="3" id="KW-0411">Iron-sulfur</keyword>
<evidence type="ECO:0000256" key="3">
    <source>
        <dbReference type="ARBA" id="ARBA00023014"/>
    </source>
</evidence>
<gene>
    <name evidence="5" type="ORF">SG0102_12480</name>
</gene>
<name>A0A3G9JTS2_9FIRM</name>
<feature type="domain" description="4Fe-4S ferredoxin-type" evidence="4">
    <location>
        <begin position="39"/>
        <end position="101"/>
    </location>
</feature>
<keyword evidence="1" id="KW-0479">Metal-binding</keyword>
<reference evidence="5 6" key="1">
    <citation type="submission" date="2018-11" db="EMBL/GenBank/DDBJ databases">
        <title>Novel Erysipelotrichaceae bacterium isolated from small intestine of a swine.</title>
        <authorList>
            <person name="Kim J.S."/>
            <person name="Choe H."/>
            <person name="Lee Y.R."/>
            <person name="Kim K.M."/>
            <person name="Park D.S."/>
        </authorList>
    </citation>
    <scope>NUCLEOTIDE SEQUENCE [LARGE SCALE GENOMIC DNA]</scope>
    <source>
        <strain evidence="5 6">SG0102</strain>
    </source>
</reference>
<sequence length="111" mass="12531">MSTIDQLNDNVSYMDDFQPLNSDEINTIKKAQDIMRALDSIACTACHYCTPGCPQQIPIPEIFEAMNRKLLFHDDEAALKRYHQKTNGKSKAKDCIACGQCKFAFRSILPS</sequence>
<evidence type="ECO:0000256" key="1">
    <source>
        <dbReference type="ARBA" id="ARBA00022723"/>
    </source>
</evidence>
<dbReference type="InParanoid" id="A0A3G9JTS2"/>
<keyword evidence="2" id="KW-0408">Iron</keyword>
<dbReference type="InterPro" id="IPR017896">
    <property type="entry name" value="4Fe4S_Fe-S-bd"/>
</dbReference>
<dbReference type="Pfam" id="PF13237">
    <property type="entry name" value="Fer4_10"/>
    <property type="match status" value="1"/>
</dbReference>
<protein>
    <recommendedName>
        <fullName evidence="4">4Fe-4S ferredoxin-type domain-containing protein</fullName>
    </recommendedName>
</protein>
<dbReference type="InterPro" id="IPR009051">
    <property type="entry name" value="Helical_ferredxn"/>
</dbReference>
<dbReference type="Proteomes" id="UP000268059">
    <property type="component" value="Chromosome"/>
</dbReference>